<reference evidence="1 2" key="1">
    <citation type="submission" date="2023-09" db="EMBL/GenBank/DDBJ databases">
        <title>Complete genome of Streptomyces roseicoloratus T14.</title>
        <authorList>
            <person name="Bashizi T."/>
            <person name="Kim M.-J."/>
            <person name="Lee G."/>
            <person name="Tagele S.B."/>
            <person name="Shin J.-H."/>
        </authorList>
    </citation>
    <scope>NUCLEOTIDE SEQUENCE [LARGE SCALE GENOMIC DNA]</scope>
    <source>
        <strain evidence="1 2">T14</strain>
    </source>
</reference>
<protein>
    <submittedName>
        <fullName evidence="1">Uncharacterized protein</fullName>
    </submittedName>
</protein>
<evidence type="ECO:0000313" key="1">
    <source>
        <dbReference type="EMBL" id="WMX46903.1"/>
    </source>
</evidence>
<keyword evidence="2" id="KW-1185">Reference proteome</keyword>
<evidence type="ECO:0000313" key="2">
    <source>
        <dbReference type="Proteomes" id="UP001250858"/>
    </source>
</evidence>
<dbReference type="EMBL" id="CP133762">
    <property type="protein sequence ID" value="WMX46903.1"/>
    <property type="molecule type" value="Genomic_DNA"/>
</dbReference>
<sequence>MRNVSGAEGRTRTCAFPLFGTVFGYATHHLDERRLGEVGIVGPLTPGVDWSCLWQMASAMNKDSATEVDKGRWVMLQAHRAFVCGDLLARWEAAGWKLEPGGRRVDFGGAWCNRYELWTGNLTVEGTTPDMVAPKPTTYTVEGLSRIRPGRSGQACTGGTVSRRPRAGTA</sequence>
<proteinExistence type="predicted"/>
<dbReference type="RefSeq" id="WP_181019033.1">
    <property type="nucleotide sequence ID" value="NZ_CP133762.1"/>
</dbReference>
<accession>A0ABY9RYY6</accession>
<gene>
    <name evidence="1" type="ORF">RGF97_21645</name>
</gene>
<organism evidence="1 2">
    <name type="scientific">Streptomyces roseicoloratus</name>
    <dbReference type="NCBI Taxonomy" id="2508722"/>
    <lineage>
        <taxon>Bacteria</taxon>
        <taxon>Bacillati</taxon>
        <taxon>Actinomycetota</taxon>
        <taxon>Actinomycetes</taxon>
        <taxon>Kitasatosporales</taxon>
        <taxon>Streptomycetaceae</taxon>
        <taxon>Streptomyces</taxon>
    </lineage>
</organism>
<name>A0ABY9RYY6_9ACTN</name>
<dbReference type="Proteomes" id="UP001250858">
    <property type="component" value="Chromosome"/>
</dbReference>